<feature type="chain" id="PRO_5001869926" description="Energy transducer TonB" evidence="2">
    <location>
        <begin position="30"/>
        <end position="201"/>
    </location>
</feature>
<accession>A0A091BJ72</accession>
<feature type="signal peptide" evidence="2">
    <location>
        <begin position="1"/>
        <end position="29"/>
    </location>
</feature>
<evidence type="ECO:0000256" key="1">
    <source>
        <dbReference type="SAM" id="Coils"/>
    </source>
</evidence>
<reference evidence="3 4" key="1">
    <citation type="submission" date="2013-09" db="EMBL/GenBank/DDBJ databases">
        <title>Genome sequencing of Arenimonas malthae.</title>
        <authorList>
            <person name="Chen F."/>
            <person name="Wang G."/>
        </authorList>
    </citation>
    <scope>NUCLEOTIDE SEQUENCE [LARGE SCALE GENOMIC DNA]</scope>
    <source>
        <strain evidence="3 4">CC-JY-1</strain>
    </source>
</reference>
<dbReference type="EMBL" id="AVCH01000084">
    <property type="protein sequence ID" value="KFN50829.1"/>
    <property type="molecule type" value="Genomic_DNA"/>
</dbReference>
<evidence type="ECO:0000313" key="4">
    <source>
        <dbReference type="Proteomes" id="UP000029392"/>
    </source>
</evidence>
<feature type="non-terminal residue" evidence="3">
    <location>
        <position position="201"/>
    </location>
</feature>
<dbReference type="Proteomes" id="UP000029392">
    <property type="component" value="Unassembled WGS sequence"/>
</dbReference>
<dbReference type="eggNOG" id="COG0810">
    <property type="taxonomic scope" value="Bacteria"/>
</dbReference>
<evidence type="ECO:0008006" key="5">
    <source>
        <dbReference type="Google" id="ProtNLM"/>
    </source>
</evidence>
<feature type="coiled-coil region" evidence="1">
    <location>
        <begin position="144"/>
        <end position="189"/>
    </location>
</feature>
<keyword evidence="2" id="KW-0732">Signal</keyword>
<proteinExistence type="predicted"/>
<organism evidence="3 4">
    <name type="scientific">Arenimonas malthae CC-JY-1</name>
    <dbReference type="NCBI Taxonomy" id="1384054"/>
    <lineage>
        <taxon>Bacteria</taxon>
        <taxon>Pseudomonadati</taxon>
        <taxon>Pseudomonadota</taxon>
        <taxon>Gammaproteobacteria</taxon>
        <taxon>Lysobacterales</taxon>
        <taxon>Lysobacteraceae</taxon>
        <taxon>Arenimonas</taxon>
    </lineage>
</organism>
<dbReference type="AlphaFoldDB" id="A0A091BJ72"/>
<evidence type="ECO:0000313" key="3">
    <source>
        <dbReference type="EMBL" id="KFN50829.1"/>
    </source>
</evidence>
<sequence length="201" mass="20599">MSLFAKENDMRPLRPLLCLPVLLLLSACAGESSPDAAAPAATAAAPVEAAPAPAAPTDEAGLRAAAASALSEQRLYSPVGDNAIEHYLALRALVPGDANIETALVELLPYALIGSEQAIARGDFTEARRLVGLVERADAELPALSRLRDSLVAAEAEAEAEAEAAALAAEQEAARREEAEKLAASAEAEARLRAAAATPAS</sequence>
<keyword evidence="4" id="KW-1185">Reference proteome</keyword>
<gene>
    <name evidence="3" type="ORF">N790_05040</name>
</gene>
<evidence type="ECO:0000256" key="2">
    <source>
        <dbReference type="SAM" id="SignalP"/>
    </source>
</evidence>
<protein>
    <recommendedName>
        <fullName evidence="5">Energy transducer TonB</fullName>
    </recommendedName>
</protein>
<keyword evidence="1" id="KW-0175">Coiled coil</keyword>
<name>A0A091BJ72_9GAMM</name>
<dbReference type="STRING" id="1384054.N790_05040"/>
<comment type="caution">
    <text evidence="3">The sequence shown here is derived from an EMBL/GenBank/DDBJ whole genome shotgun (WGS) entry which is preliminary data.</text>
</comment>
<dbReference type="PROSITE" id="PS51257">
    <property type="entry name" value="PROKAR_LIPOPROTEIN"/>
    <property type="match status" value="1"/>
</dbReference>